<dbReference type="Pfam" id="PF00200">
    <property type="entry name" value="Disintegrin"/>
    <property type="match status" value="1"/>
</dbReference>
<name>A0A8X6PDD5_NEPPI</name>
<dbReference type="Proteomes" id="UP000887013">
    <property type="component" value="Unassembled WGS sequence"/>
</dbReference>
<dbReference type="InterPro" id="IPR006586">
    <property type="entry name" value="ADAM_Cys-rich"/>
</dbReference>
<evidence type="ECO:0000256" key="2">
    <source>
        <dbReference type="PROSITE-ProRule" id="PRU00068"/>
    </source>
</evidence>
<sequence length="1170" mass="130985">MRCDTNNGPTHLFDDFADEIRPIAEAERLKRLYPENEKFIANIPSRYYEVIYPVQVRQHQKMGVLTRETDANKTGKHYYSTSLLVKAFNYKFKLDLELNTHLLAPNLIQKHFLPEGIQRLSTQEIEQCYYHGTIKEYPGGIAALRTCNGISGVIHVGNETFVIHPFYGGDLSRKHPHVLFRFFPENKGKHTCGNTGMHEWGFKQFRIRPPTRIKRDVRQVDKYIELALVIDQAMFENRNSTKAEVVSDAIQILNCVDLYFKNVNTRVSVVYVETWAHGDQIDVIADVRQTLLNLLDYTSRKLYKVAKDATHLITGKHFRGSEVGMAVPDSICTAKAVGISEDTNIYEPQLVASTITHMLGHNLGMGHDHSDGTGGGPEDCKCQDWWSCIMSQNILGESKIQPYHFSSCSLQDYIRALRVGHGICLFNKPNQLEDFRTCGNGDIEDGEQCDCGSIEECLRSDPCCDPITCKLRVEAECSAGPCCENCKLRPSGHLCRPALTECDIPEFCDGRSGQCPTDLYKKNASPCNNGEGYCYHGNCPTPDNQCEYLWGYGAVASEKECFVRFNTQGSLNGNCGTDGRGGYVKCAEENVRCGSLQCQRGSRTPLVPGMDKQYSRTIVYLGGSEYECKAVQKFDTSHSNKSRAAGYNIAMNGGTLSVPDIPDLGMVRDGTKCADEKICVNQTCVSINQFIEPGNCPTSHMAHVCSGHGIQWIISSVDHDKFDYMQLWFSSLCLKHSVTYLILTPGVEILKVRLFFRRSGILPKGASDYLKKRFGKKLHMPLAKKMDGSQENVNRIITFGSMPSYREDKLQELQRRQQDTPPKLPVDSSQPIGDLSTFIELSPDNLTRVPEKGILKHGRPDNWEDGDDQGDENNVDSSSDVERTLKNINGYHEEILEALHSASQRMGDSKRSPSQESHKSVVDMNYSALGSVKGRDDQRDDDLEEPMPVPIRIRNLEDLLRQLEHHPLQQQPQQHMSPACSDEIRLSEPEADRHYLLGRQDRSGSEGKVDPGLQYLLGRLQASGASSAKRGHYSLEEDDDVDDQSGDDEGSTYSSHQLVRSASEEALPVTSRRDYSYTRKSKARRVPEPCDYAPSPPPSEDSYANSSEENAFLPPPAPPSMRGARTAKVEPETLGPPSAVSTGSLPSGAKRKGKKKFPEYKMSSLRNQRW</sequence>
<feature type="compositionally biased region" description="Acidic residues" evidence="4">
    <location>
        <begin position="863"/>
        <end position="874"/>
    </location>
</feature>
<dbReference type="OrthoDB" id="6415562at2759"/>
<evidence type="ECO:0000256" key="3">
    <source>
        <dbReference type="PROSITE-ProRule" id="PRU00276"/>
    </source>
</evidence>
<feature type="compositionally biased region" description="Acidic residues" evidence="4">
    <location>
        <begin position="1036"/>
        <end position="1050"/>
    </location>
</feature>
<dbReference type="SUPFAM" id="SSF55486">
    <property type="entry name" value="Metalloproteases ('zincins'), catalytic domain"/>
    <property type="match status" value="1"/>
</dbReference>
<dbReference type="Pfam" id="PF01421">
    <property type="entry name" value="Reprolysin"/>
    <property type="match status" value="1"/>
</dbReference>
<dbReference type="GO" id="GO:0046872">
    <property type="term" value="F:metal ion binding"/>
    <property type="evidence" value="ECO:0007669"/>
    <property type="project" value="UniProtKB-KW"/>
</dbReference>
<dbReference type="PROSITE" id="PS50214">
    <property type="entry name" value="DISINTEGRIN_2"/>
    <property type="match status" value="1"/>
</dbReference>
<dbReference type="InterPro" id="IPR002870">
    <property type="entry name" value="Peptidase_M12B_N"/>
</dbReference>
<dbReference type="InterPro" id="IPR018358">
    <property type="entry name" value="Disintegrin_CS"/>
</dbReference>
<feature type="region of interest" description="Disordered" evidence="4">
    <location>
        <begin position="1023"/>
        <end position="1170"/>
    </location>
</feature>
<evidence type="ECO:0000259" key="5">
    <source>
        <dbReference type="PROSITE" id="PS50214"/>
    </source>
</evidence>
<dbReference type="Pfam" id="PF08516">
    <property type="entry name" value="ADAM_CR"/>
    <property type="match status" value="1"/>
</dbReference>
<dbReference type="PROSITE" id="PS50215">
    <property type="entry name" value="ADAM_MEPRO"/>
    <property type="match status" value="1"/>
</dbReference>
<dbReference type="Gene3D" id="4.10.70.10">
    <property type="entry name" value="Disintegrin domain"/>
    <property type="match status" value="1"/>
</dbReference>
<feature type="binding site" evidence="3">
    <location>
        <position position="361"/>
    </location>
    <ligand>
        <name>Zn(2+)</name>
        <dbReference type="ChEBI" id="CHEBI:29105"/>
        <note>catalytic</note>
    </ligand>
</feature>
<feature type="disulfide bond" evidence="2">
    <location>
        <begin position="495"/>
        <end position="515"/>
    </location>
</feature>
<dbReference type="SUPFAM" id="SSF57552">
    <property type="entry name" value="Blood coagulation inhibitor (disintegrin)"/>
    <property type="match status" value="1"/>
</dbReference>
<dbReference type="PANTHER" id="PTHR11905:SF237">
    <property type="entry name" value="MIND-MELD, ISOFORM J"/>
    <property type="match status" value="1"/>
</dbReference>
<dbReference type="FunFam" id="4.10.70.10:FF:000001">
    <property type="entry name" value="Disintegrin and metalloproteinase domain-containing protein 22"/>
    <property type="match status" value="1"/>
</dbReference>
<protein>
    <submittedName>
        <fullName evidence="7">Disintegrin and metalloproteinase domain-containing protein 11</fullName>
    </submittedName>
</protein>
<dbReference type="InterPro" id="IPR001762">
    <property type="entry name" value="Disintegrin_dom"/>
</dbReference>
<keyword evidence="1 2" id="KW-1015">Disulfide bond</keyword>
<feature type="region of interest" description="Disordered" evidence="4">
    <location>
        <begin position="849"/>
        <end position="880"/>
    </location>
</feature>
<dbReference type="PANTHER" id="PTHR11905">
    <property type="entry name" value="ADAM A DISINTEGRIN AND METALLOPROTEASE DOMAIN"/>
    <property type="match status" value="1"/>
</dbReference>
<comment type="caution">
    <text evidence="7">The sequence shown here is derived from an EMBL/GenBank/DDBJ whole genome shotgun (WGS) entry which is preliminary data.</text>
</comment>
<feature type="binding site" evidence="3">
    <location>
        <position position="367"/>
    </location>
    <ligand>
        <name>Zn(2+)</name>
        <dbReference type="ChEBI" id="CHEBI:29105"/>
        <note>catalytic</note>
    </ligand>
</feature>
<evidence type="ECO:0000256" key="4">
    <source>
        <dbReference type="SAM" id="MobiDB-lite"/>
    </source>
</evidence>
<dbReference type="InterPro" id="IPR001590">
    <property type="entry name" value="Peptidase_M12B"/>
</dbReference>
<feature type="domain" description="Peptidase M12B" evidence="6">
    <location>
        <begin position="222"/>
        <end position="429"/>
    </location>
</feature>
<dbReference type="PROSITE" id="PS00427">
    <property type="entry name" value="DISINTEGRIN_1"/>
    <property type="match status" value="1"/>
</dbReference>
<organism evidence="7 8">
    <name type="scientific">Nephila pilipes</name>
    <name type="common">Giant wood spider</name>
    <name type="synonym">Nephila maculata</name>
    <dbReference type="NCBI Taxonomy" id="299642"/>
    <lineage>
        <taxon>Eukaryota</taxon>
        <taxon>Metazoa</taxon>
        <taxon>Ecdysozoa</taxon>
        <taxon>Arthropoda</taxon>
        <taxon>Chelicerata</taxon>
        <taxon>Arachnida</taxon>
        <taxon>Araneae</taxon>
        <taxon>Araneomorphae</taxon>
        <taxon>Entelegynae</taxon>
        <taxon>Araneoidea</taxon>
        <taxon>Nephilidae</taxon>
        <taxon>Nephila</taxon>
    </lineage>
</organism>
<evidence type="ECO:0000313" key="7">
    <source>
        <dbReference type="EMBL" id="GFT59048.1"/>
    </source>
</evidence>
<accession>A0A8X6PDD5</accession>
<evidence type="ECO:0000259" key="6">
    <source>
        <dbReference type="PROSITE" id="PS50215"/>
    </source>
</evidence>
<feature type="region of interest" description="Disordered" evidence="4">
    <location>
        <begin position="929"/>
        <end position="948"/>
    </location>
</feature>
<reference evidence="7" key="1">
    <citation type="submission" date="2020-08" db="EMBL/GenBank/DDBJ databases">
        <title>Multicomponent nature underlies the extraordinary mechanical properties of spider dragline silk.</title>
        <authorList>
            <person name="Kono N."/>
            <person name="Nakamura H."/>
            <person name="Mori M."/>
            <person name="Yoshida Y."/>
            <person name="Ohtoshi R."/>
            <person name="Malay A.D."/>
            <person name="Moran D.A.P."/>
            <person name="Tomita M."/>
            <person name="Numata K."/>
            <person name="Arakawa K."/>
        </authorList>
    </citation>
    <scope>NUCLEOTIDE SEQUENCE</scope>
</reference>
<keyword evidence="3" id="KW-0862">Zinc</keyword>
<keyword evidence="3" id="KW-0479">Metal-binding</keyword>
<feature type="region of interest" description="Disordered" evidence="4">
    <location>
        <begin position="902"/>
        <end position="921"/>
    </location>
</feature>
<dbReference type="GO" id="GO:0006508">
    <property type="term" value="P:proteolysis"/>
    <property type="evidence" value="ECO:0007669"/>
    <property type="project" value="InterPro"/>
</dbReference>
<dbReference type="GO" id="GO:0004222">
    <property type="term" value="F:metalloendopeptidase activity"/>
    <property type="evidence" value="ECO:0007669"/>
    <property type="project" value="InterPro"/>
</dbReference>
<proteinExistence type="predicted"/>
<comment type="caution">
    <text evidence="3">Lacks conserved residue(s) required for the propagation of feature annotation.</text>
</comment>
<feature type="domain" description="Disintegrin" evidence="5">
    <location>
        <begin position="435"/>
        <end position="523"/>
    </location>
</feature>
<keyword evidence="8" id="KW-1185">Reference proteome</keyword>
<dbReference type="FunFam" id="3.40.390.10:FF:000002">
    <property type="entry name" value="Disintegrin and metalloproteinase domain-containing protein 22"/>
    <property type="match status" value="1"/>
</dbReference>
<gene>
    <name evidence="7" type="primary">Adam11</name>
    <name evidence="7" type="ORF">NPIL_444191</name>
</gene>
<feature type="region of interest" description="Disordered" evidence="4">
    <location>
        <begin position="811"/>
        <end position="832"/>
    </location>
</feature>
<dbReference type="Pfam" id="PF01562">
    <property type="entry name" value="Pep_M12B_propep"/>
    <property type="match status" value="1"/>
</dbReference>
<dbReference type="SMART" id="SM00050">
    <property type="entry name" value="DISIN"/>
    <property type="match status" value="1"/>
</dbReference>
<dbReference type="AlphaFoldDB" id="A0A8X6PDD5"/>
<dbReference type="InterPro" id="IPR034027">
    <property type="entry name" value="Reprolysin_adamalysin"/>
</dbReference>
<evidence type="ECO:0000313" key="8">
    <source>
        <dbReference type="Proteomes" id="UP000887013"/>
    </source>
</evidence>
<feature type="binding site" evidence="3">
    <location>
        <position position="357"/>
    </location>
    <ligand>
        <name>Zn(2+)</name>
        <dbReference type="ChEBI" id="CHEBI:29105"/>
        <note>catalytic</note>
    </ligand>
</feature>
<dbReference type="EMBL" id="BMAW01067288">
    <property type="protein sequence ID" value="GFT59048.1"/>
    <property type="molecule type" value="Genomic_DNA"/>
</dbReference>
<dbReference type="CDD" id="cd04269">
    <property type="entry name" value="ZnMc_adamalysin_II_like"/>
    <property type="match status" value="1"/>
</dbReference>
<evidence type="ECO:0000256" key="1">
    <source>
        <dbReference type="ARBA" id="ARBA00023157"/>
    </source>
</evidence>
<dbReference type="Gene3D" id="3.40.390.10">
    <property type="entry name" value="Collagenase (Catalytic Domain)"/>
    <property type="match status" value="1"/>
</dbReference>
<feature type="compositionally biased region" description="Basic and acidic residues" evidence="4">
    <location>
        <begin position="849"/>
        <end position="862"/>
    </location>
</feature>
<dbReference type="InterPro" id="IPR036436">
    <property type="entry name" value="Disintegrin_dom_sf"/>
</dbReference>
<dbReference type="InterPro" id="IPR024079">
    <property type="entry name" value="MetalloPept_cat_dom_sf"/>
</dbReference>
<feature type="compositionally biased region" description="Basic and acidic residues" evidence="4">
    <location>
        <begin position="907"/>
        <end position="921"/>
    </location>
</feature>
<dbReference type="SMART" id="SM00608">
    <property type="entry name" value="ACR"/>
    <property type="match status" value="1"/>
</dbReference>